<dbReference type="PANTHER" id="PTHR28089:SF1">
    <property type="entry name" value="PROTEIN ZDS1-RELATED"/>
    <property type="match status" value="1"/>
</dbReference>
<protein>
    <recommendedName>
        <fullName evidence="2">Protein Zds1 C-terminal domain-containing protein</fullName>
    </recommendedName>
</protein>
<dbReference type="GO" id="GO:0010971">
    <property type="term" value="P:positive regulation of G2/M transition of mitotic cell cycle"/>
    <property type="evidence" value="ECO:0007669"/>
    <property type="project" value="TreeGrafter"/>
</dbReference>
<feature type="compositionally biased region" description="Polar residues" evidence="1">
    <location>
        <begin position="104"/>
        <end position="120"/>
    </location>
</feature>
<organism evidence="3 4">
    <name type="scientific">Coniella lustricola</name>
    <dbReference type="NCBI Taxonomy" id="2025994"/>
    <lineage>
        <taxon>Eukaryota</taxon>
        <taxon>Fungi</taxon>
        <taxon>Dikarya</taxon>
        <taxon>Ascomycota</taxon>
        <taxon>Pezizomycotina</taxon>
        <taxon>Sordariomycetes</taxon>
        <taxon>Sordariomycetidae</taxon>
        <taxon>Diaporthales</taxon>
        <taxon>Schizoparmaceae</taxon>
        <taxon>Coniella</taxon>
    </lineage>
</organism>
<dbReference type="InterPro" id="IPR013941">
    <property type="entry name" value="ZDS1_C"/>
</dbReference>
<evidence type="ECO:0000313" key="4">
    <source>
        <dbReference type="Proteomes" id="UP000241462"/>
    </source>
</evidence>
<reference evidence="3 4" key="1">
    <citation type="journal article" date="2018" name="Mycol. Prog.">
        <title>Coniella lustricola, a new species from submerged detritus.</title>
        <authorList>
            <person name="Raudabaugh D.B."/>
            <person name="Iturriaga T."/>
            <person name="Carver A."/>
            <person name="Mondo S."/>
            <person name="Pangilinan J."/>
            <person name="Lipzen A."/>
            <person name="He G."/>
            <person name="Amirebrahimi M."/>
            <person name="Grigoriev I.V."/>
            <person name="Miller A.N."/>
        </authorList>
    </citation>
    <scope>NUCLEOTIDE SEQUENCE [LARGE SCALE GENOMIC DNA]</scope>
    <source>
        <strain evidence="3 4">B22-T-1</strain>
    </source>
</reference>
<feature type="compositionally biased region" description="Low complexity" evidence="1">
    <location>
        <begin position="131"/>
        <end position="147"/>
    </location>
</feature>
<dbReference type="GO" id="GO:0030010">
    <property type="term" value="P:establishment of cell polarity"/>
    <property type="evidence" value="ECO:0007669"/>
    <property type="project" value="TreeGrafter"/>
</dbReference>
<feature type="compositionally biased region" description="Low complexity" evidence="1">
    <location>
        <begin position="445"/>
        <end position="458"/>
    </location>
</feature>
<sequence length="931" mass="104533">MMTSSRPRDVGGSFASRRHHANTLSISDPSHHVTEAIGTLYGSDDNDSDSESRENRKSRPLSFLSYGEDQLPSRTREGDDVAESRPAMQRSHSDGVHLLPHDANASSGARQSGTNPSRLSMNRMPSYDGAPLSPTGSLPPLSPTPSLRDFQAAEGSMSMTNIDNPRDIAQELSNLQALRRMSMDVGSDPDLMPFQGIVPIPSIAPSGDDDESDPSRLLWVPANVHPELAPEQFKSFLERRVTSMKRRSGESMLSAEGSPSRNTSFGGDLRRTKSKLSRQIDNSSGRGGEGYVDGAERLERQKSLHDYATPELSLEELVKDPTKAVQKLTQDASEGSGSDVILPVAPGMGLRRSTRTQYRKGGSVRGERSAFSKRMAQRVSESSEEPMPPMPKLDAPPGHGISRVQTEPLPTAENFSRPKKSVRRQQGFSRDAAEPADVAGESPVEQSAQAAAASQQEQPSHGRNTSDPEEVQRTAEHAPFIEQTPQFEQLESSRHYPERSSSQSTAAQQSLEARAPPVPQHREQRTYSRDVKRPPPGRQGITPAPLDNVPGNTTQTMNDLTSPGGMTGLNSSRTDNLTMVPTFTLESDRKKRDSDSESTKSSSGWKWFKSEDKKKKEKEKDKDKDKDKDEQARRSKSVKAAEKPHENARLDVLQNAVENVVAKGRESLLLDRDSVDSKLQEERKRESIRKSSDGKKEKDGFFGSIFGNKKKSDRDSSSRKQLRPPSPEAPPLRQLRPDVDYPYTRFPILEERAIYRMAHIKLANPKRNLLSQVLLSNFMYSYLAKIQAMHPQLQVPVSPQQKRLEEERRRKEQEAQQAYLEQQMQQQSAQNSIDQYNFEYHRPADHYGDSEGEYVDENGELYDYDQGDARGGYDSHGQNGGYGYGHDPYGQQQQHHHHHHHYQQQQHQQHQQYYDGHDSQQQHHEEEEEMW</sequence>
<feature type="region of interest" description="Disordered" evidence="1">
    <location>
        <begin position="862"/>
        <end position="931"/>
    </location>
</feature>
<feature type="compositionally biased region" description="Low complexity" evidence="1">
    <location>
        <begin position="815"/>
        <end position="830"/>
    </location>
</feature>
<feature type="region of interest" description="Disordered" evidence="1">
    <location>
        <begin position="1"/>
        <end position="165"/>
    </location>
</feature>
<evidence type="ECO:0000259" key="2">
    <source>
        <dbReference type="SMART" id="SM01327"/>
    </source>
</evidence>
<feature type="compositionally biased region" description="Basic and acidic residues" evidence="1">
    <location>
        <begin position="586"/>
        <end position="598"/>
    </location>
</feature>
<feature type="compositionally biased region" description="Basic and acidic residues" evidence="1">
    <location>
        <begin position="608"/>
        <end position="649"/>
    </location>
</feature>
<evidence type="ECO:0000256" key="1">
    <source>
        <dbReference type="SAM" id="MobiDB-lite"/>
    </source>
</evidence>
<dbReference type="InterPro" id="IPR040206">
    <property type="entry name" value="Zds1/2"/>
</dbReference>
<feature type="compositionally biased region" description="Basic and acidic residues" evidence="1">
    <location>
        <begin position="675"/>
        <end position="700"/>
    </location>
</feature>
<feature type="compositionally biased region" description="Basic and acidic residues" evidence="1">
    <location>
        <begin position="74"/>
        <end position="83"/>
    </location>
</feature>
<feature type="compositionally biased region" description="Polar residues" evidence="1">
    <location>
        <begin position="550"/>
        <end position="561"/>
    </location>
</feature>
<feature type="compositionally biased region" description="Basic and acidic residues" evidence="1">
    <location>
        <begin position="294"/>
        <end position="305"/>
    </location>
</feature>
<feature type="compositionally biased region" description="Basic and acidic residues" evidence="1">
    <location>
        <begin position="464"/>
        <end position="476"/>
    </location>
</feature>
<feature type="compositionally biased region" description="Basic and acidic residues" evidence="1">
    <location>
        <begin position="520"/>
        <end position="533"/>
    </location>
</feature>
<dbReference type="AlphaFoldDB" id="A0A2T3ALZ2"/>
<name>A0A2T3ALZ2_9PEZI</name>
<feature type="compositionally biased region" description="Basic and acidic residues" evidence="1">
    <location>
        <begin position="915"/>
        <end position="925"/>
    </location>
</feature>
<feature type="compositionally biased region" description="Low complexity" evidence="1">
    <location>
        <begin position="903"/>
        <end position="914"/>
    </location>
</feature>
<feature type="compositionally biased region" description="Polar residues" evidence="1">
    <location>
        <begin position="327"/>
        <end position="336"/>
    </location>
</feature>
<accession>A0A2T3ALZ2</accession>
<feature type="region of interest" description="Disordered" evidence="1">
    <location>
        <begin position="184"/>
        <end position="216"/>
    </location>
</feature>
<keyword evidence="4" id="KW-1185">Reference proteome</keyword>
<feature type="region of interest" description="Disordered" evidence="1">
    <location>
        <begin position="244"/>
        <end position="652"/>
    </location>
</feature>
<dbReference type="PANTHER" id="PTHR28089">
    <property type="entry name" value="PROTEIN ZDS1-RELATED"/>
    <property type="match status" value="1"/>
</dbReference>
<dbReference type="SMART" id="SM01327">
    <property type="entry name" value="Zds_C"/>
    <property type="match status" value="1"/>
</dbReference>
<feature type="compositionally biased region" description="Basic and acidic residues" evidence="1">
    <location>
        <begin position="802"/>
        <end position="814"/>
    </location>
</feature>
<dbReference type="EMBL" id="KZ678375">
    <property type="protein sequence ID" value="PSS03404.1"/>
    <property type="molecule type" value="Genomic_DNA"/>
</dbReference>
<gene>
    <name evidence="3" type="ORF">BD289DRAFT_193123</name>
</gene>
<dbReference type="Proteomes" id="UP000241462">
    <property type="component" value="Unassembled WGS sequence"/>
</dbReference>
<feature type="region of interest" description="Disordered" evidence="1">
    <location>
        <begin position="797"/>
        <end position="831"/>
    </location>
</feature>
<dbReference type="GO" id="GO:0005737">
    <property type="term" value="C:cytoplasm"/>
    <property type="evidence" value="ECO:0007669"/>
    <property type="project" value="TreeGrafter"/>
</dbReference>
<proteinExistence type="predicted"/>
<evidence type="ECO:0000313" key="3">
    <source>
        <dbReference type="EMBL" id="PSS03404.1"/>
    </source>
</evidence>
<feature type="region of interest" description="Disordered" evidence="1">
    <location>
        <begin position="675"/>
        <end position="737"/>
    </location>
</feature>
<feature type="domain" description="Protein Zds1 C-terminal" evidence="2">
    <location>
        <begin position="735"/>
        <end position="787"/>
    </location>
</feature>
<dbReference type="Pfam" id="PF08632">
    <property type="entry name" value="Zds_C"/>
    <property type="match status" value="1"/>
</dbReference>
<dbReference type="OrthoDB" id="5589766at2759"/>
<feature type="compositionally biased region" description="Low complexity" evidence="1">
    <location>
        <begin position="500"/>
        <end position="510"/>
    </location>
</feature>
<dbReference type="STRING" id="2025994.A0A2T3ALZ2"/>
<feature type="compositionally biased region" description="Polar residues" evidence="1">
    <location>
        <begin position="568"/>
        <end position="585"/>
    </location>
</feature>
<dbReference type="InParanoid" id="A0A2T3ALZ2"/>